<name>A0ABQ5U373_9PROT</name>
<proteinExistence type="predicted"/>
<dbReference type="RefSeq" id="WP_169559617.1">
    <property type="nucleotide sequence ID" value="NZ_BSNF01000001.1"/>
</dbReference>
<organism evidence="2 3">
    <name type="scientific">Sneathiella chinensis</name>
    <dbReference type="NCBI Taxonomy" id="349750"/>
    <lineage>
        <taxon>Bacteria</taxon>
        <taxon>Pseudomonadati</taxon>
        <taxon>Pseudomonadota</taxon>
        <taxon>Alphaproteobacteria</taxon>
        <taxon>Sneathiellales</taxon>
        <taxon>Sneathiellaceae</taxon>
        <taxon>Sneathiella</taxon>
    </lineage>
</organism>
<dbReference type="EMBL" id="BSNF01000001">
    <property type="protein sequence ID" value="GLQ05635.1"/>
    <property type="molecule type" value="Genomic_DNA"/>
</dbReference>
<protein>
    <recommendedName>
        <fullName evidence="4">Chemotaxis protein CheZ</fullName>
    </recommendedName>
</protein>
<evidence type="ECO:0000313" key="3">
    <source>
        <dbReference type="Proteomes" id="UP001161409"/>
    </source>
</evidence>
<evidence type="ECO:0008006" key="4">
    <source>
        <dbReference type="Google" id="ProtNLM"/>
    </source>
</evidence>
<dbReference type="Proteomes" id="UP001161409">
    <property type="component" value="Unassembled WGS sequence"/>
</dbReference>
<accession>A0ABQ5U373</accession>
<feature type="compositionally biased region" description="Low complexity" evidence="1">
    <location>
        <begin position="175"/>
        <end position="188"/>
    </location>
</feature>
<gene>
    <name evidence="2" type="ORF">GCM10007924_08560</name>
</gene>
<reference evidence="2" key="1">
    <citation type="journal article" date="2014" name="Int. J. Syst. Evol. Microbiol.">
        <title>Complete genome of a new Firmicutes species belonging to the dominant human colonic microbiota ('Ruminococcus bicirculans') reveals two chromosomes and a selective capacity to utilize plant glucans.</title>
        <authorList>
            <consortium name="NISC Comparative Sequencing Program"/>
            <person name="Wegmann U."/>
            <person name="Louis P."/>
            <person name="Goesmann A."/>
            <person name="Henrissat B."/>
            <person name="Duncan S.H."/>
            <person name="Flint H.J."/>
        </authorList>
    </citation>
    <scope>NUCLEOTIDE SEQUENCE</scope>
    <source>
        <strain evidence="2">NBRC 103408</strain>
    </source>
</reference>
<evidence type="ECO:0000256" key="1">
    <source>
        <dbReference type="SAM" id="MobiDB-lite"/>
    </source>
</evidence>
<dbReference type="Pfam" id="PF04344">
    <property type="entry name" value="CheZ"/>
    <property type="match status" value="1"/>
</dbReference>
<dbReference type="InterPro" id="IPR007439">
    <property type="entry name" value="Chemotax_Pase_CheZ"/>
</dbReference>
<feature type="region of interest" description="Disordered" evidence="1">
    <location>
        <begin position="154"/>
        <end position="217"/>
    </location>
</feature>
<dbReference type="SUPFAM" id="SSF75708">
    <property type="entry name" value="Chemotaxis phosphatase CheZ"/>
    <property type="match status" value="1"/>
</dbReference>
<feature type="compositionally biased region" description="Acidic residues" evidence="1">
    <location>
        <begin position="207"/>
        <end position="217"/>
    </location>
</feature>
<feature type="compositionally biased region" description="Basic and acidic residues" evidence="1">
    <location>
        <begin position="190"/>
        <end position="205"/>
    </location>
</feature>
<dbReference type="Gene3D" id="1.10.287.500">
    <property type="entry name" value="Helix hairpin bin"/>
    <property type="match status" value="1"/>
</dbReference>
<evidence type="ECO:0000313" key="2">
    <source>
        <dbReference type="EMBL" id="GLQ05635.1"/>
    </source>
</evidence>
<keyword evidence="3" id="KW-1185">Reference proteome</keyword>
<comment type="caution">
    <text evidence="2">The sequence shown here is derived from an EMBL/GenBank/DDBJ whole genome shotgun (WGS) entry which is preliminary data.</text>
</comment>
<sequence>MTASDEVESLRAEIESLHRDCRDLVTFIVSARSEIAQIRPDNLKQDKLPRAGKELDAIVASTEAATNQIMEATEKIMAARVTEADVVNDACMEIFEACSFQDITGQRISKVVSTLEYIENYLDKVTRAWGHEKDADAPSLDTDAPLDEEASLLNGPALEGEGVDQNFVDEMFNDAAPAEAPAAANEPASPDDRKKKKEEDLKMGEAIDQDDIDALFS</sequence>
<reference evidence="2" key="2">
    <citation type="submission" date="2023-01" db="EMBL/GenBank/DDBJ databases">
        <title>Draft genome sequence of Sneathiella chinensis strain NBRC 103408.</title>
        <authorList>
            <person name="Sun Q."/>
            <person name="Mori K."/>
        </authorList>
    </citation>
    <scope>NUCLEOTIDE SEQUENCE</scope>
    <source>
        <strain evidence="2">NBRC 103408</strain>
    </source>
</reference>